<sequence length="21" mass="2473">GGLLIFQREVLERQYALLEKP</sequence>
<organism evidence="1">
    <name type="scientific">marine metagenome</name>
    <dbReference type="NCBI Taxonomy" id="408172"/>
    <lineage>
        <taxon>unclassified sequences</taxon>
        <taxon>metagenomes</taxon>
        <taxon>ecological metagenomes</taxon>
    </lineage>
</organism>
<dbReference type="EMBL" id="UINC01141511">
    <property type="protein sequence ID" value="SVD29287.1"/>
    <property type="molecule type" value="Genomic_DNA"/>
</dbReference>
<name>A0A382U5Q3_9ZZZZ</name>
<gene>
    <name evidence="1" type="ORF">METZ01_LOCUS382141</name>
</gene>
<evidence type="ECO:0000313" key="1">
    <source>
        <dbReference type="EMBL" id="SVD29287.1"/>
    </source>
</evidence>
<protein>
    <submittedName>
        <fullName evidence="1">Uncharacterized protein</fullName>
    </submittedName>
</protein>
<proteinExistence type="predicted"/>
<reference evidence="1" key="1">
    <citation type="submission" date="2018-05" db="EMBL/GenBank/DDBJ databases">
        <authorList>
            <person name="Lanie J.A."/>
            <person name="Ng W.-L."/>
            <person name="Kazmierczak K.M."/>
            <person name="Andrzejewski T.M."/>
            <person name="Davidsen T.M."/>
            <person name="Wayne K.J."/>
            <person name="Tettelin H."/>
            <person name="Glass J.I."/>
            <person name="Rusch D."/>
            <person name="Podicherti R."/>
            <person name="Tsui H.-C.T."/>
            <person name="Winkler M.E."/>
        </authorList>
    </citation>
    <scope>NUCLEOTIDE SEQUENCE</scope>
</reference>
<accession>A0A382U5Q3</accession>
<dbReference type="AlphaFoldDB" id="A0A382U5Q3"/>
<feature type="non-terminal residue" evidence="1">
    <location>
        <position position="1"/>
    </location>
</feature>